<gene>
    <name evidence="3" type="ORF">N479_19965</name>
</gene>
<keyword evidence="1" id="KW-0227">DNA damage</keyword>
<feature type="domain" description="UmuC" evidence="2">
    <location>
        <begin position="25"/>
        <end position="147"/>
    </location>
</feature>
<dbReference type="InterPro" id="IPR050356">
    <property type="entry name" value="SulA_CellDiv_inhibitor"/>
</dbReference>
<dbReference type="GO" id="GO:0006281">
    <property type="term" value="P:DNA repair"/>
    <property type="evidence" value="ECO:0007669"/>
    <property type="project" value="InterPro"/>
</dbReference>
<proteinExistence type="predicted"/>
<dbReference type="SUPFAM" id="SSF56672">
    <property type="entry name" value="DNA/RNA polymerases"/>
    <property type="match status" value="1"/>
</dbReference>
<dbReference type="InterPro" id="IPR001126">
    <property type="entry name" value="UmuC"/>
</dbReference>
<sequence>MLWLYLHFPQLQLDGLLAQDALMPPTIIVSSKKHVVVQLNDAARQLGINIGMGLGTAAAMNTSLSVYEFKERNEQQRIQELAQCLYLDTAEIHISAPNGLLLKVSNMLPLHPNLAHYWKVIQTRLMSQQVYYHFGLGYSPLAAQLLAQAAFDKIDEDKATLSAEVGKLPIGSLAFSERRKQQLQRVGVKTVQSLLDIPLVELGKRFDTELVHYVGRLQGKLHHPVEFYQPPQIFQRDITLLFELENLSYLTKPLYKLLQQLEEFLKSRDKLTHEIALTLVQRDTEAIVLKVGSSQGEYRAQKWQDLCHLVLERTQLSAPLQAITLRVDKFCEPSNHNDDLFSEPIGTMSRADLLSVLRAKLGEGAIHGIQTMPDARPEYATNHCEPRLQCSKPSVTEKSAPLLRPNFLLAQIQPLHNKVMLLQGPERISTGWWDGHEIERDYFIAQDEQFRRLWIFKDRQQRWFIHGIFS</sequence>
<dbReference type="AlphaFoldDB" id="A0A0F6A9M5"/>
<dbReference type="EMBL" id="AUXW01000170">
    <property type="protein sequence ID" value="KKE82114.1"/>
    <property type="molecule type" value="Genomic_DNA"/>
</dbReference>
<dbReference type="Pfam" id="PF00817">
    <property type="entry name" value="IMS"/>
    <property type="match status" value="1"/>
</dbReference>
<dbReference type="PANTHER" id="PTHR35369">
    <property type="entry name" value="BLR3025 PROTEIN-RELATED"/>
    <property type="match status" value="1"/>
</dbReference>
<reference evidence="3 4" key="1">
    <citation type="journal article" date="2015" name="BMC Genomics">
        <title>Genome mining reveals unlocked bioactive potential of marine Gram-negative bacteria.</title>
        <authorList>
            <person name="Machado H."/>
            <person name="Sonnenschein E.C."/>
            <person name="Melchiorsen J."/>
            <person name="Gram L."/>
        </authorList>
    </citation>
    <scope>NUCLEOTIDE SEQUENCE [LARGE SCALE GENOMIC DNA]</scope>
    <source>
        <strain evidence="3 4">S4054</strain>
    </source>
</reference>
<protein>
    <recommendedName>
        <fullName evidence="2">UmuC domain-containing protein</fullName>
    </recommendedName>
</protein>
<dbReference type="PATRIC" id="fig|1129367.4.peg.4063"/>
<evidence type="ECO:0000313" key="3">
    <source>
        <dbReference type="EMBL" id="KKE82114.1"/>
    </source>
</evidence>
<evidence type="ECO:0000259" key="2">
    <source>
        <dbReference type="Pfam" id="PF00817"/>
    </source>
</evidence>
<accession>A0A0F6A9M5</accession>
<dbReference type="Proteomes" id="UP000033434">
    <property type="component" value="Unassembled WGS sequence"/>
</dbReference>
<evidence type="ECO:0000313" key="4">
    <source>
        <dbReference type="Proteomes" id="UP000033434"/>
    </source>
</evidence>
<evidence type="ECO:0000256" key="1">
    <source>
        <dbReference type="ARBA" id="ARBA00022763"/>
    </source>
</evidence>
<name>A0A0F6A9M5_9GAMM</name>
<dbReference type="InterPro" id="IPR043502">
    <property type="entry name" value="DNA/RNA_pol_sf"/>
</dbReference>
<comment type="caution">
    <text evidence="3">The sequence shown here is derived from an EMBL/GenBank/DDBJ whole genome shotgun (WGS) entry which is preliminary data.</text>
</comment>
<dbReference type="CDD" id="cd03468">
    <property type="entry name" value="PolY_like"/>
    <property type="match status" value="1"/>
</dbReference>
<dbReference type="PANTHER" id="PTHR35369:SF2">
    <property type="entry name" value="BLR3025 PROTEIN"/>
    <property type="match status" value="1"/>
</dbReference>
<organism evidence="3 4">
    <name type="scientific">Pseudoalteromonas luteoviolacea S4054</name>
    <dbReference type="NCBI Taxonomy" id="1129367"/>
    <lineage>
        <taxon>Bacteria</taxon>
        <taxon>Pseudomonadati</taxon>
        <taxon>Pseudomonadota</taxon>
        <taxon>Gammaproteobacteria</taxon>
        <taxon>Alteromonadales</taxon>
        <taxon>Pseudoalteromonadaceae</taxon>
        <taxon>Pseudoalteromonas</taxon>
    </lineage>
</organism>
<dbReference type="RefSeq" id="WP_046357485.1">
    <property type="nucleotide sequence ID" value="NZ_AUXW01000170.1"/>
</dbReference>